<reference evidence="3" key="1">
    <citation type="submission" date="2013-08" db="EMBL/GenBank/DDBJ databases">
        <authorList>
            <person name="Mendez C."/>
            <person name="Richter M."/>
            <person name="Ferrer M."/>
            <person name="Sanchez J."/>
        </authorList>
    </citation>
    <scope>NUCLEOTIDE SEQUENCE</scope>
</reference>
<reference evidence="3" key="2">
    <citation type="journal article" date="2014" name="ISME J.">
        <title>Microbial stratification in low pH oxic and suboxic macroscopic growths along an acid mine drainage.</title>
        <authorList>
            <person name="Mendez-Garcia C."/>
            <person name="Mesa V."/>
            <person name="Sprenger R.R."/>
            <person name="Richter M."/>
            <person name="Diez M.S."/>
            <person name="Solano J."/>
            <person name="Bargiela R."/>
            <person name="Golyshina O.V."/>
            <person name="Manteca A."/>
            <person name="Ramos J.L."/>
            <person name="Gallego J.R."/>
            <person name="Llorente I."/>
            <person name="Martins Dos Santos V.A."/>
            <person name="Jensen O.N."/>
            <person name="Pelaez A.I."/>
            <person name="Sanchez J."/>
            <person name="Ferrer M."/>
        </authorList>
    </citation>
    <scope>NUCLEOTIDE SEQUENCE</scope>
</reference>
<feature type="non-terminal residue" evidence="3">
    <location>
        <position position="199"/>
    </location>
</feature>
<dbReference type="EMBL" id="AUZZ01000152">
    <property type="protein sequence ID" value="EQD69018.1"/>
    <property type="molecule type" value="Genomic_DNA"/>
</dbReference>
<proteinExistence type="predicted"/>
<dbReference type="InterPro" id="IPR029903">
    <property type="entry name" value="RmlD-like-bd"/>
</dbReference>
<feature type="domain" description="RmlD-like substrate binding" evidence="2">
    <location>
        <begin position="40"/>
        <end position="188"/>
    </location>
</feature>
<organism evidence="3">
    <name type="scientific">mine drainage metagenome</name>
    <dbReference type="NCBI Taxonomy" id="410659"/>
    <lineage>
        <taxon>unclassified sequences</taxon>
        <taxon>metagenomes</taxon>
        <taxon>ecological metagenomes</taxon>
    </lineage>
</organism>
<sequence>LSRTSAEAWINLAVPCLAPTGPGPRKTPPVPLPEEGPARVLRAELPGWLAEEAERQDRYLIQLSTDEVFDGEAGPYGEEDRPSPPSERLSAGGEALGIGEARVYASRGRRAIVRVCRPYGGRHPSRPDWVSAWSEALGRGAPLATPPPEQITPTWVPDLTRSLGAILERQARRIYHVASPEVVSLEGFLGQLCREAGIV</sequence>
<dbReference type="Pfam" id="PF04321">
    <property type="entry name" value="RmlD_sub_bind"/>
    <property type="match status" value="1"/>
</dbReference>
<feature type="region of interest" description="Disordered" evidence="1">
    <location>
        <begin position="69"/>
        <end position="93"/>
    </location>
</feature>
<evidence type="ECO:0000259" key="2">
    <source>
        <dbReference type="Pfam" id="PF04321"/>
    </source>
</evidence>
<name>T1BKJ5_9ZZZZ</name>
<accession>T1BKJ5</accession>
<dbReference type="PANTHER" id="PTHR10491">
    <property type="entry name" value="DTDP-4-DEHYDRORHAMNOSE REDUCTASE"/>
    <property type="match status" value="1"/>
</dbReference>
<dbReference type="InterPro" id="IPR005913">
    <property type="entry name" value="dTDP_dehydrorham_reduct"/>
</dbReference>
<dbReference type="PANTHER" id="PTHR10491:SF4">
    <property type="entry name" value="METHIONINE ADENOSYLTRANSFERASE 2 SUBUNIT BETA"/>
    <property type="match status" value="1"/>
</dbReference>
<gene>
    <name evidence="3" type="ORF">B2A_00217</name>
</gene>
<evidence type="ECO:0000313" key="3">
    <source>
        <dbReference type="EMBL" id="EQD69018.1"/>
    </source>
</evidence>
<dbReference type="AlphaFoldDB" id="T1BKJ5"/>
<evidence type="ECO:0000256" key="1">
    <source>
        <dbReference type="SAM" id="MobiDB-lite"/>
    </source>
</evidence>
<dbReference type="InterPro" id="IPR036291">
    <property type="entry name" value="NAD(P)-bd_dom_sf"/>
</dbReference>
<dbReference type="SUPFAM" id="SSF51735">
    <property type="entry name" value="NAD(P)-binding Rossmann-fold domains"/>
    <property type="match status" value="1"/>
</dbReference>
<feature type="non-terminal residue" evidence="3">
    <location>
        <position position="1"/>
    </location>
</feature>
<comment type="caution">
    <text evidence="3">The sequence shown here is derived from an EMBL/GenBank/DDBJ whole genome shotgun (WGS) entry which is preliminary data.</text>
</comment>
<dbReference type="Gene3D" id="3.40.50.720">
    <property type="entry name" value="NAD(P)-binding Rossmann-like Domain"/>
    <property type="match status" value="1"/>
</dbReference>
<protein>
    <submittedName>
        <fullName evidence="3">dTDP-4-dehydrorhamnose reductase</fullName>
    </submittedName>
</protein>